<dbReference type="Gene3D" id="3.40.50.150">
    <property type="entry name" value="Vaccinia Virus protein VP39"/>
    <property type="match status" value="1"/>
</dbReference>
<sequence>MSTDPHTFIQRWKASGGSERANYASFLIELCELLGVPRPDPSTSSGKGTYVFEREVQEVFTDGSHTSRFLDLYRQGSFVLETKQGVEAEEASVNAARTSTGKAPRKKRGHGVRGTKTWDTSMVRAKEQAEAYVRFLPVDEGRPPFILVVDVGHVIEVYSEFSRSGGTYLPFPTARNHRIPLADLEKAEVRERLRTIWLDPQSLDPSRHAARVTRKVTTWLAEIGKSLEASRTADGQPSFTAEQVSTFLMRMIFTMFAEDMDLIPRGEFTKALKSVKNTPENFVPLMKELWEAMASGGLSAFLRSKILKFNGGLFENPEVLPVTAEQLDLLIHAAESDWSEVEPSIFGTLVERALDVRERHRLGAHYTPRAYVERLVNRVVMEPLREDWRGVLVEVQRDLESAGESVEADQNARLKAVGKVEAFLAGLRQVRVLDPACGTGNFLYVSMELIKRLESEAQEVLLSLGGQPQLIDVSPENFLGLEINDRAASVASLVLWIGYLQIYARTHQKPAPPEPILKALKNIRQTDAVLSYRQTRIRKDDRGKKLTHWDGVTRTIDPASGHSVPDLNALVPDMEYLQPSRALWPEASFIVGNPPFIGAGPMRETLGSGYVEALRATYKQSKRVPGVPDSSDFVMYWWHKAAAALDLGRSQKAGLRRFGFVTTNSIKQTFNRRVVEERLTGMGLSLVYAVPDHPWVDESDGAAVRIAMTVVERGQRDGLIERVIEERVSENGEYTVVVVEETGRINPDLTVGTDLTAAVELRANENLSNRGVQLFGSGFIITPGQATQLGLGRIPGLERHIRHYRNGRDLTSQCRNVMVIDLFGLTEAEVRERFPEVFQHLLLAVKPERDQNKRASRKANWWLFGETNPKLRNQLFGLPRYIATVETSKHRFFQFLDASVLPDNMLVVVADEDAYVLGVLSSRTHVVWAMAQGSRLGVGNDPRYNKTRCFETFPFPAATSSQKAAIREKAQALDDHRKARLALHPDLGMTDLYNVLERLRAGEPLSKKEQDVHDRGLVTLLKRLHDELDELVAAAYGWTGTLSTQQLLSNLMALNEQRAAGERKDIVQWLRPAYQNPGSVVQEGLGLEVAVLPVAAEQIPAFPLRLAEQSRVVRQLLRSAARPLTVQQVARSFKGVGEGRAEELLETLVFLGQAREVPAHGGYTA</sequence>
<evidence type="ECO:0000256" key="4">
    <source>
        <dbReference type="ARBA" id="ARBA00047942"/>
    </source>
</evidence>
<keyword evidence="3" id="KW-0808">Transferase</keyword>
<name>A0AAU7UG57_9DEIO</name>
<dbReference type="InterPro" id="IPR046820">
    <property type="entry name" value="MmeI_TRD"/>
</dbReference>
<evidence type="ECO:0000259" key="9">
    <source>
        <dbReference type="Pfam" id="PF20473"/>
    </source>
</evidence>
<dbReference type="PANTHER" id="PTHR33841:SF1">
    <property type="entry name" value="DNA METHYLTRANSFERASE A"/>
    <property type="match status" value="1"/>
</dbReference>
<dbReference type="InterPro" id="IPR046817">
    <property type="entry name" value="MmeI_N"/>
</dbReference>
<feature type="region of interest" description="Disordered" evidence="5">
    <location>
        <begin position="91"/>
        <end position="115"/>
    </location>
</feature>
<dbReference type="GO" id="GO:0003676">
    <property type="term" value="F:nucleic acid binding"/>
    <property type="evidence" value="ECO:0007669"/>
    <property type="project" value="InterPro"/>
</dbReference>
<dbReference type="InterPro" id="IPR046819">
    <property type="entry name" value="MmeI_hel"/>
</dbReference>
<accession>A0AAU7UG57</accession>
<dbReference type="EC" id="2.1.1.72" evidence="1"/>
<dbReference type="SUPFAM" id="SSF53335">
    <property type="entry name" value="S-adenosyl-L-methionine-dependent methyltransferases"/>
    <property type="match status" value="1"/>
</dbReference>
<dbReference type="InterPro" id="IPR029063">
    <property type="entry name" value="SAM-dependent_MTases_sf"/>
</dbReference>
<evidence type="ECO:0000313" key="10">
    <source>
        <dbReference type="EMBL" id="XBV87470.1"/>
    </source>
</evidence>
<evidence type="ECO:0000259" key="7">
    <source>
        <dbReference type="Pfam" id="PF20465"/>
    </source>
</evidence>
<gene>
    <name evidence="10" type="ORF">ABOD76_20695</name>
</gene>
<evidence type="ECO:0000256" key="2">
    <source>
        <dbReference type="ARBA" id="ARBA00022603"/>
    </source>
</evidence>
<evidence type="ECO:0000259" key="6">
    <source>
        <dbReference type="Pfam" id="PF20464"/>
    </source>
</evidence>
<dbReference type="REBASE" id="837919">
    <property type="entry name" value="DsoKR87ORF20695P"/>
</dbReference>
<dbReference type="Pfam" id="PF20466">
    <property type="entry name" value="MmeI_TRD"/>
    <property type="match status" value="1"/>
</dbReference>
<dbReference type="EMBL" id="CP158300">
    <property type="protein sequence ID" value="XBV87470.1"/>
    <property type="molecule type" value="Genomic_DNA"/>
</dbReference>
<keyword evidence="10" id="KW-0614">Plasmid</keyword>
<feature type="domain" description="MmeI-like DNA-methyltransferase" evidence="9">
    <location>
        <begin position="418"/>
        <end position="708"/>
    </location>
</feature>
<evidence type="ECO:0000259" key="8">
    <source>
        <dbReference type="Pfam" id="PF20466"/>
    </source>
</evidence>
<feature type="compositionally biased region" description="Basic residues" evidence="5">
    <location>
        <begin position="103"/>
        <end position="113"/>
    </location>
</feature>
<organism evidence="10">
    <name type="scientific">Deinococcus sonorensis KR-87</name>
    <dbReference type="NCBI Taxonomy" id="694439"/>
    <lineage>
        <taxon>Bacteria</taxon>
        <taxon>Thermotogati</taxon>
        <taxon>Deinococcota</taxon>
        <taxon>Deinococci</taxon>
        <taxon>Deinococcales</taxon>
        <taxon>Deinococcaceae</taxon>
        <taxon>Deinococcus</taxon>
    </lineage>
</organism>
<feature type="domain" description="MmeI-like helicase spacer" evidence="7">
    <location>
        <begin position="243"/>
        <end position="314"/>
    </location>
</feature>
<dbReference type="PRINTS" id="PR00507">
    <property type="entry name" value="N12N6MTFRASE"/>
</dbReference>
<protein>
    <recommendedName>
        <fullName evidence="1">site-specific DNA-methyltransferase (adenine-specific)</fullName>
        <ecNumber evidence="1">2.1.1.72</ecNumber>
    </recommendedName>
</protein>
<dbReference type="PROSITE" id="PS00092">
    <property type="entry name" value="N6_MTASE"/>
    <property type="match status" value="1"/>
</dbReference>
<dbReference type="KEGG" id="dsc:ABOD76_20695"/>
<evidence type="ECO:0000256" key="1">
    <source>
        <dbReference type="ARBA" id="ARBA00011900"/>
    </source>
</evidence>
<dbReference type="GO" id="GO:0032259">
    <property type="term" value="P:methylation"/>
    <property type="evidence" value="ECO:0007669"/>
    <property type="project" value="UniProtKB-KW"/>
</dbReference>
<keyword evidence="2 10" id="KW-0489">Methyltransferase</keyword>
<dbReference type="InterPro" id="IPR046816">
    <property type="entry name" value="MmeI_Mtase"/>
</dbReference>
<reference evidence="10" key="1">
    <citation type="submission" date="2024-06" db="EMBL/GenBank/DDBJ databases">
        <title>Draft Genome Sequence of Deinococcus sonorensis Type Strain KR-87, a Biofilm Producing Representative of the Genus Deinococcus.</title>
        <authorList>
            <person name="Boren L.S."/>
            <person name="Grosso R.A."/>
            <person name="Hugenberg-Cox A.N."/>
            <person name="Hill J.T.E."/>
            <person name="Albert C.M."/>
            <person name="Tuohy J.M."/>
        </authorList>
    </citation>
    <scope>NUCLEOTIDE SEQUENCE</scope>
    <source>
        <strain evidence="10">KR-87</strain>
        <plasmid evidence="10">pDson02</plasmid>
    </source>
</reference>
<dbReference type="InterPro" id="IPR050953">
    <property type="entry name" value="N4_N6_ade-DNA_methylase"/>
</dbReference>
<dbReference type="PANTHER" id="PTHR33841">
    <property type="entry name" value="DNA METHYLTRANSFERASE YEEA-RELATED"/>
    <property type="match status" value="1"/>
</dbReference>
<evidence type="ECO:0000256" key="3">
    <source>
        <dbReference type="ARBA" id="ARBA00022679"/>
    </source>
</evidence>
<dbReference type="AlphaFoldDB" id="A0AAU7UG57"/>
<comment type="catalytic activity">
    <reaction evidence="4">
        <text>a 2'-deoxyadenosine in DNA + S-adenosyl-L-methionine = an N(6)-methyl-2'-deoxyadenosine in DNA + S-adenosyl-L-homocysteine + H(+)</text>
        <dbReference type="Rhea" id="RHEA:15197"/>
        <dbReference type="Rhea" id="RHEA-COMP:12418"/>
        <dbReference type="Rhea" id="RHEA-COMP:12419"/>
        <dbReference type="ChEBI" id="CHEBI:15378"/>
        <dbReference type="ChEBI" id="CHEBI:57856"/>
        <dbReference type="ChEBI" id="CHEBI:59789"/>
        <dbReference type="ChEBI" id="CHEBI:90615"/>
        <dbReference type="ChEBI" id="CHEBI:90616"/>
        <dbReference type="EC" id="2.1.1.72"/>
    </reaction>
</comment>
<dbReference type="Pfam" id="PF20464">
    <property type="entry name" value="MmeI_N"/>
    <property type="match status" value="1"/>
</dbReference>
<dbReference type="GO" id="GO:0009007">
    <property type="term" value="F:site-specific DNA-methyltransferase (adenine-specific) activity"/>
    <property type="evidence" value="ECO:0007669"/>
    <property type="project" value="UniProtKB-EC"/>
</dbReference>
<proteinExistence type="predicted"/>
<dbReference type="Pfam" id="PF20465">
    <property type="entry name" value="MmeI_hel"/>
    <property type="match status" value="1"/>
</dbReference>
<feature type="domain" description="MmeI-like target recognition" evidence="8">
    <location>
        <begin position="798"/>
        <end position="957"/>
    </location>
</feature>
<geneLocation type="plasmid" evidence="10">
    <name>pDson02</name>
</geneLocation>
<feature type="domain" description="MmeI-like N-terminal" evidence="6">
    <location>
        <begin position="7"/>
        <end position="229"/>
    </location>
</feature>
<dbReference type="InterPro" id="IPR002052">
    <property type="entry name" value="DNA_methylase_N6_adenine_CS"/>
</dbReference>
<evidence type="ECO:0000256" key="5">
    <source>
        <dbReference type="SAM" id="MobiDB-lite"/>
    </source>
</evidence>
<dbReference type="Pfam" id="PF20473">
    <property type="entry name" value="MmeI_Mtase"/>
    <property type="match status" value="1"/>
</dbReference>
<dbReference type="RefSeq" id="WP_350245619.1">
    <property type="nucleotide sequence ID" value="NZ_CP158300.1"/>
</dbReference>